<keyword evidence="1" id="KW-0808">Transferase</keyword>
<dbReference type="Proteomes" id="UP000789405">
    <property type="component" value="Unassembled WGS sequence"/>
</dbReference>
<accession>A0A9N9G360</accession>
<feature type="domain" description="Reverse transcriptase RNase H-like" evidence="7">
    <location>
        <begin position="4"/>
        <end position="51"/>
    </location>
</feature>
<evidence type="ECO:0000259" key="7">
    <source>
        <dbReference type="Pfam" id="PF17917"/>
    </source>
</evidence>
<evidence type="ECO:0000313" key="9">
    <source>
        <dbReference type="Proteomes" id="UP000789405"/>
    </source>
</evidence>
<keyword evidence="4" id="KW-0255">Endonuclease</keyword>
<protein>
    <submittedName>
        <fullName evidence="8">18466_t:CDS:1</fullName>
    </submittedName>
</protein>
<evidence type="ECO:0000256" key="6">
    <source>
        <dbReference type="ARBA" id="ARBA00022918"/>
    </source>
</evidence>
<keyword evidence="2" id="KW-0548">Nucleotidyltransferase</keyword>
<evidence type="ECO:0000256" key="3">
    <source>
        <dbReference type="ARBA" id="ARBA00022722"/>
    </source>
</evidence>
<proteinExistence type="predicted"/>
<organism evidence="8 9">
    <name type="scientific">Dentiscutata erythropus</name>
    <dbReference type="NCBI Taxonomy" id="1348616"/>
    <lineage>
        <taxon>Eukaryota</taxon>
        <taxon>Fungi</taxon>
        <taxon>Fungi incertae sedis</taxon>
        <taxon>Mucoromycota</taxon>
        <taxon>Glomeromycotina</taxon>
        <taxon>Glomeromycetes</taxon>
        <taxon>Diversisporales</taxon>
        <taxon>Gigasporaceae</taxon>
        <taxon>Dentiscutata</taxon>
    </lineage>
</organism>
<evidence type="ECO:0000256" key="4">
    <source>
        <dbReference type="ARBA" id="ARBA00022759"/>
    </source>
</evidence>
<reference evidence="8" key="1">
    <citation type="submission" date="2021-06" db="EMBL/GenBank/DDBJ databases">
        <authorList>
            <person name="Kallberg Y."/>
            <person name="Tangrot J."/>
            <person name="Rosling A."/>
        </authorList>
    </citation>
    <scope>NUCLEOTIDE SEQUENCE</scope>
    <source>
        <strain evidence="8">MA453B</strain>
    </source>
</reference>
<keyword evidence="5" id="KW-0378">Hydrolase</keyword>
<evidence type="ECO:0000313" key="8">
    <source>
        <dbReference type="EMBL" id="CAG8573999.1"/>
    </source>
</evidence>
<keyword evidence="6" id="KW-0695">RNA-directed DNA polymerase</keyword>
<dbReference type="AlphaFoldDB" id="A0A9N9G360"/>
<dbReference type="Pfam" id="PF17917">
    <property type="entry name" value="RT_RNaseH"/>
    <property type="match status" value="1"/>
</dbReference>
<dbReference type="InterPro" id="IPR041373">
    <property type="entry name" value="RT_RNaseH"/>
</dbReference>
<dbReference type="EMBL" id="CAJVPY010002855">
    <property type="protein sequence ID" value="CAG8573999.1"/>
    <property type="molecule type" value="Genomic_DNA"/>
</dbReference>
<evidence type="ECO:0000256" key="5">
    <source>
        <dbReference type="ARBA" id="ARBA00022801"/>
    </source>
</evidence>
<evidence type="ECO:0000256" key="1">
    <source>
        <dbReference type="ARBA" id="ARBA00022679"/>
    </source>
</evidence>
<evidence type="ECO:0000256" key="2">
    <source>
        <dbReference type="ARBA" id="ARBA00022695"/>
    </source>
</evidence>
<name>A0A9N9G360_9GLOM</name>
<dbReference type="GO" id="GO:0003964">
    <property type="term" value="F:RNA-directed DNA polymerase activity"/>
    <property type="evidence" value="ECO:0007669"/>
    <property type="project" value="UniProtKB-KW"/>
</dbReference>
<keyword evidence="3" id="KW-0540">Nuclease</keyword>
<comment type="caution">
    <text evidence="8">The sequence shown here is derived from an EMBL/GenBank/DDBJ whole genome shotgun (WGS) entry which is preliminary data.</text>
</comment>
<gene>
    <name evidence="8" type="ORF">DERYTH_LOCUS6349</name>
</gene>
<keyword evidence="9" id="KW-1185">Reference proteome</keyword>
<sequence>MFGTGLKAVLSQRDKKKKEYAIVYTSKDLTQPERNYVATKLECYAVRETAKGMEFEDSSNDKYENMGYGYYNLYLDSNHCW</sequence>
<dbReference type="GO" id="GO:0016787">
    <property type="term" value="F:hydrolase activity"/>
    <property type="evidence" value="ECO:0007669"/>
    <property type="project" value="UniProtKB-KW"/>
</dbReference>
<dbReference type="GO" id="GO:0004519">
    <property type="term" value="F:endonuclease activity"/>
    <property type="evidence" value="ECO:0007669"/>
    <property type="project" value="UniProtKB-KW"/>
</dbReference>